<keyword evidence="1" id="KW-0472">Membrane</keyword>
<accession>A0A235BWG2</accession>
<protein>
    <submittedName>
        <fullName evidence="2">Uncharacterized protein</fullName>
    </submittedName>
</protein>
<dbReference type="SUPFAM" id="SSF48452">
    <property type="entry name" value="TPR-like"/>
    <property type="match status" value="1"/>
</dbReference>
<keyword evidence="1" id="KW-1133">Transmembrane helix</keyword>
<dbReference type="Proteomes" id="UP000215559">
    <property type="component" value="Unassembled WGS sequence"/>
</dbReference>
<evidence type="ECO:0000313" key="3">
    <source>
        <dbReference type="Proteomes" id="UP000215559"/>
    </source>
</evidence>
<reference evidence="2 3" key="1">
    <citation type="submission" date="2017-07" db="EMBL/GenBank/DDBJ databases">
        <title>Recovery of genomes from metagenomes via a dereplication, aggregation, and scoring strategy.</title>
        <authorList>
            <person name="Sieber C.M."/>
            <person name="Probst A.J."/>
            <person name="Sharrar A."/>
            <person name="Thomas B.C."/>
            <person name="Hess M."/>
            <person name="Tringe S.G."/>
            <person name="Banfield J.F."/>
        </authorList>
    </citation>
    <scope>NUCLEOTIDE SEQUENCE [LARGE SCALE GENOMIC DNA]</scope>
    <source>
        <strain evidence="2">JGI_Cruoil_03_51_56</strain>
    </source>
</reference>
<proteinExistence type="predicted"/>
<evidence type="ECO:0000256" key="1">
    <source>
        <dbReference type="SAM" id="Phobius"/>
    </source>
</evidence>
<dbReference type="InterPro" id="IPR011990">
    <property type="entry name" value="TPR-like_helical_dom_sf"/>
</dbReference>
<dbReference type="Gene3D" id="1.25.40.10">
    <property type="entry name" value="Tetratricopeptide repeat domain"/>
    <property type="match status" value="1"/>
</dbReference>
<keyword evidence="1" id="KW-0812">Transmembrane</keyword>
<comment type="caution">
    <text evidence="2">The sequence shown here is derived from an EMBL/GenBank/DDBJ whole genome shotgun (WGS) entry which is preliminary data.</text>
</comment>
<dbReference type="InterPro" id="IPR019734">
    <property type="entry name" value="TPR_rpt"/>
</dbReference>
<name>A0A235BWG2_UNCW3</name>
<sequence>MAKHKKSRPSKSKFQISGTFLWITVGVVVIVVLFMLARILSTSTMDVAPIPILATADPDLISLTRMLGDVELDTAATPTRLAEVGPMIAERNWNGALGILRKKLKHAPAGSAGLIHAYIGYCYNQSTRPDWALKEFRKALETTDSNPAELNTRMAFYAAYLFQSHGYADSAEAYYIKARHMIPDSANTLLPQLLNNLGLAHEALADTGRAIEYYLAASRYIDTTEHTRPARTLRDNIRRLNR</sequence>
<dbReference type="EMBL" id="NOZP01000040">
    <property type="protein sequence ID" value="OYD16698.1"/>
    <property type="molecule type" value="Genomic_DNA"/>
</dbReference>
<gene>
    <name evidence="2" type="ORF">CH330_02000</name>
</gene>
<evidence type="ECO:0000313" key="2">
    <source>
        <dbReference type="EMBL" id="OYD16698.1"/>
    </source>
</evidence>
<dbReference type="SMART" id="SM00028">
    <property type="entry name" value="TPR"/>
    <property type="match status" value="2"/>
</dbReference>
<feature type="transmembrane region" description="Helical" evidence="1">
    <location>
        <begin position="20"/>
        <end position="40"/>
    </location>
</feature>
<organism evidence="2 3">
    <name type="scientific">candidate division WOR-3 bacterium JGI_Cruoil_03_51_56</name>
    <dbReference type="NCBI Taxonomy" id="1973747"/>
    <lineage>
        <taxon>Bacteria</taxon>
        <taxon>Bacteria division WOR-3</taxon>
    </lineage>
</organism>
<dbReference type="AlphaFoldDB" id="A0A235BWG2"/>